<proteinExistence type="predicted"/>
<protein>
    <submittedName>
        <fullName evidence="2">Uncharacterized protein</fullName>
    </submittedName>
</protein>
<name>A0ABN8ZMB1_RANTA</name>
<accession>A0ABN8ZMB1</accession>
<feature type="compositionally biased region" description="Basic residues" evidence="1">
    <location>
        <begin position="117"/>
        <end position="127"/>
    </location>
</feature>
<evidence type="ECO:0000313" key="3">
    <source>
        <dbReference type="Proteomes" id="UP001176941"/>
    </source>
</evidence>
<reference evidence="2" key="1">
    <citation type="submission" date="2023-04" db="EMBL/GenBank/DDBJ databases">
        <authorList>
            <consortium name="ELIXIR-Norway"/>
        </authorList>
    </citation>
    <scope>NUCLEOTIDE SEQUENCE [LARGE SCALE GENOMIC DNA]</scope>
</reference>
<evidence type="ECO:0000256" key="1">
    <source>
        <dbReference type="SAM" id="MobiDB-lite"/>
    </source>
</evidence>
<feature type="region of interest" description="Disordered" evidence="1">
    <location>
        <begin position="1"/>
        <end position="32"/>
    </location>
</feature>
<dbReference type="Proteomes" id="UP001176941">
    <property type="component" value="Chromosome 4"/>
</dbReference>
<feature type="region of interest" description="Disordered" evidence="1">
    <location>
        <begin position="54"/>
        <end position="174"/>
    </location>
</feature>
<dbReference type="EMBL" id="OX459940">
    <property type="protein sequence ID" value="CAI9175045.1"/>
    <property type="molecule type" value="Genomic_DNA"/>
</dbReference>
<feature type="compositionally biased region" description="Pro residues" evidence="1">
    <location>
        <begin position="141"/>
        <end position="150"/>
    </location>
</feature>
<keyword evidence="3" id="KW-1185">Reference proteome</keyword>
<feature type="compositionally biased region" description="Basic and acidic residues" evidence="1">
    <location>
        <begin position="156"/>
        <end position="174"/>
    </location>
</feature>
<organism evidence="2 3">
    <name type="scientific">Rangifer tarandus platyrhynchus</name>
    <name type="common">Svalbard reindeer</name>
    <dbReference type="NCBI Taxonomy" id="3082113"/>
    <lineage>
        <taxon>Eukaryota</taxon>
        <taxon>Metazoa</taxon>
        <taxon>Chordata</taxon>
        <taxon>Craniata</taxon>
        <taxon>Vertebrata</taxon>
        <taxon>Euteleostomi</taxon>
        <taxon>Mammalia</taxon>
        <taxon>Eutheria</taxon>
        <taxon>Laurasiatheria</taxon>
        <taxon>Artiodactyla</taxon>
        <taxon>Ruminantia</taxon>
        <taxon>Pecora</taxon>
        <taxon>Cervidae</taxon>
        <taxon>Odocoileinae</taxon>
        <taxon>Rangifer</taxon>
    </lineage>
</organism>
<gene>
    <name evidence="2" type="ORF">MRATA1EN1_LOCUS24007</name>
</gene>
<sequence length="174" mass="18034">MPLWGCALSTAHPKPPLPPCTVGSGSNSEVTPAGHRRVQLALVAGSRAREALGQALGEPQGPDRGIRGRGVPHPAQGTPPRRGRARVTRHQQGAPFAKAAGPILQTRGPGWGSVGKLRLRGKRRPRGRAVSQLEPGLLTHSPPPSLPPLPAGSTGRRAEAAARCPEARAHAGRG</sequence>
<evidence type="ECO:0000313" key="2">
    <source>
        <dbReference type="EMBL" id="CAI9175045.1"/>
    </source>
</evidence>